<dbReference type="PANTHER" id="PTHR43752:SF2">
    <property type="entry name" value="BNR_ASP-BOX REPEAT FAMILY PROTEIN"/>
    <property type="match status" value="1"/>
</dbReference>
<keyword evidence="3" id="KW-1185">Reference proteome</keyword>
<evidence type="ECO:0000259" key="1">
    <source>
        <dbReference type="Pfam" id="PF13088"/>
    </source>
</evidence>
<dbReference type="EMBL" id="CP021023">
    <property type="protein sequence ID" value="ARN57141.1"/>
    <property type="molecule type" value="Genomic_DNA"/>
</dbReference>
<organism evidence="2 3">
    <name type="scientific">Sedimentisphaera salicampi</name>
    <dbReference type="NCBI Taxonomy" id="1941349"/>
    <lineage>
        <taxon>Bacteria</taxon>
        <taxon>Pseudomonadati</taxon>
        <taxon>Planctomycetota</taxon>
        <taxon>Phycisphaerae</taxon>
        <taxon>Sedimentisphaerales</taxon>
        <taxon>Sedimentisphaeraceae</taxon>
        <taxon>Sedimentisphaera</taxon>
    </lineage>
</organism>
<dbReference type="Gene3D" id="2.120.10.10">
    <property type="match status" value="1"/>
</dbReference>
<dbReference type="PANTHER" id="PTHR43752">
    <property type="entry name" value="BNR/ASP-BOX REPEAT FAMILY PROTEIN"/>
    <property type="match status" value="1"/>
</dbReference>
<protein>
    <submittedName>
        <fullName evidence="2">Putative neuraminidase (Sialidase)</fullName>
    </submittedName>
</protein>
<sequence>MTVQKQAFVIALLAIFCSVQLAGAGVLRPPEKIIKASSEDYPSLKTRHFQGIPSIAVSPEGRIWVTWYAGPTPAEDENNYAVLATSGDDGNTWEEVMVVDPDGPGQLRAYDPQIWTDPDGKVWWFWAQAKAYGERAQTWAMTAENPDDEQADWSEPFHIAGGVLLGKPTVLNNGDWLMPISDWAGRISRSPNAATAAVYISKSKWAGQCFRLQGAALVPLKDRKFDEHMIVERKDGSLWLLARTKYGIGESFSNDDGETWSDVSKSDIKHTSSRFFIRRLNSGNLLLVKHGPINEKTGRERLMAFISKDDGETWQGGLMLDERKKVSYPDGQQSPDGKIYITYDRDRYGEKEILMAVFTEKDALAGKTVSDDVRLKVLISKNPSPLPFEPALPEPTAPYKANKFDFDDNSSESRINFSRPAEIKPQDGGDIDTLEIGARIWSNRKYVFCVLPEELKGKKFIRSKIEKSKAKAESDGYVYVIGKQKAIEDELLKQGFEKTSIPQFIPFAPKGSYLRYDAVSVYQKYVKKGDIIEYGKWGITVVE</sequence>
<dbReference type="KEGG" id="pbp:STSP1_01537"/>
<dbReference type="STRING" id="1941349.STSP1_01537"/>
<reference evidence="3" key="1">
    <citation type="submission" date="2017-04" db="EMBL/GenBank/DDBJ databases">
        <title>Comparative genomics and description of representatives of a novel lineage of planctomycetes thriving in anoxic sediments.</title>
        <authorList>
            <person name="Spring S."/>
            <person name="Bunk B."/>
            <person name="Sproer C."/>
        </authorList>
    </citation>
    <scope>NUCLEOTIDE SEQUENCE [LARGE SCALE GENOMIC DNA]</scope>
    <source>
        <strain evidence="3">ST-PulAB-D4</strain>
    </source>
</reference>
<name>A0A1W6LN19_9BACT</name>
<evidence type="ECO:0000313" key="3">
    <source>
        <dbReference type="Proteomes" id="UP000193334"/>
    </source>
</evidence>
<dbReference type="RefSeq" id="WP_085755812.1">
    <property type="nucleotide sequence ID" value="NZ_CP021023.1"/>
</dbReference>
<evidence type="ECO:0000313" key="2">
    <source>
        <dbReference type="EMBL" id="ARN57141.1"/>
    </source>
</evidence>
<gene>
    <name evidence="2" type="ORF">STSP1_01537</name>
</gene>
<feature type="domain" description="Sialidase" evidence="1">
    <location>
        <begin position="111"/>
        <end position="341"/>
    </location>
</feature>
<dbReference type="InterPro" id="IPR011040">
    <property type="entry name" value="Sialidase"/>
</dbReference>
<dbReference type="Pfam" id="PF13088">
    <property type="entry name" value="BNR_2"/>
    <property type="match status" value="1"/>
</dbReference>
<dbReference type="InterPro" id="IPR036278">
    <property type="entry name" value="Sialidase_sf"/>
</dbReference>
<dbReference type="Proteomes" id="UP000193334">
    <property type="component" value="Chromosome"/>
</dbReference>
<dbReference type="SUPFAM" id="SSF50939">
    <property type="entry name" value="Sialidases"/>
    <property type="match status" value="1"/>
</dbReference>
<proteinExistence type="predicted"/>
<dbReference type="CDD" id="cd15482">
    <property type="entry name" value="Sialidase_non-viral"/>
    <property type="match status" value="1"/>
</dbReference>
<accession>A0A1W6LN19</accession>
<dbReference type="AlphaFoldDB" id="A0A1W6LN19"/>